<protein>
    <submittedName>
        <fullName evidence="6">Arginase</fullName>
    </submittedName>
</protein>
<dbReference type="OrthoDB" id="9788689at2"/>
<dbReference type="GO" id="GO:0008783">
    <property type="term" value="F:agmatinase activity"/>
    <property type="evidence" value="ECO:0007669"/>
    <property type="project" value="TreeGrafter"/>
</dbReference>
<dbReference type="EMBL" id="SWCI01000001">
    <property type="protein sequence ID" value="TKB51149.1"/>
    <property type="molecule type" value="Genomic_DNA"/>
</dbReference>
<dbReference type="GO" id="GO:0046872">
    <property type="term" value="F:metal ion binding"/>
    <property type="evidence" value="ECO:0007669"/>
    <property type="project" value="UniProtKB-KW"/>
</dbReference>
<dbReference type="PANTHER" id="PTHR11358">
    <property type="entry name" value="ARGINASE/AGMATINASE"/>
    <property type="match status" value="1"/>
</dbReference>
<dbReference type="PROSITE" id="PS51409">
    <property type="entry name" value="ARGINASE_2"/>
    <property type="match status" value="1"/>
</dbReference>
<organism evidence="6 7">
    <name type="scientific">Ferrimonas sediminicola</name>
    <dbReference type="NCBI Taxonomy" id="2569538"/>
    <lineage>
        <taxon>Bacteria</taxon>
        <taxon>Pseudomonadati</taxon>
        <taxon>Pseudomonadota</taxon>
        <taxon>Gammaproteobacteria</taxon>
        <taxon>Alteromonadales</taxon>
        <taxon>Ferrimonadaceae</taxon>
        <taxon>Ferrimonas</taxon>
    </lineage>
</organism>
<keyword evidence="3" id="KW-0369">Histidine metabolism</keyword>
<gene>
    <name evidence="6" type="ORF">FCL40_00920</name>
</gene>
<dbReference type="Pfam" id="PF00491">
    <property type="entry name" value="Arginase"/>
    <property type="match status" value="1"/>
</dbReference>
<sequence>MTLRLADRAYLARFLSHRAGEAHQGEHWLLAGELTRDPLSLPQALDQAKQQGARYVLLGIPEDIGPRANLGRGGADLAWHAFLAQFANLQANTFLGGEQMLLLGEVDTRSLQQQARHLSSGDTQQLATLRQLTEALDILVQPLIAQVVAAGLEPIVIGGGHNNAYPILSGASEALDGPLSAVNLDPHSDFRAAEGRHSGNGFAYAHEQGALGYYHVLGLHELKNNSASLAALKAGDKRWTSYQAIWVRRELTLAQALERISDDLHLAGQPLGVELDLDAVAGLASSAETVAGVPLTDALHSVYHLARHHRCAYLHLAEGAPACHPAGPEAGRRQIGQALSELVFSYLSGRLSADH</sequence>
<dbReference type="Proteomes" id="UP000305674">
    <property type="component" value="Unassembled WGS sequence"/>
</dbReference>
<dbReference type="SUPFAM" id="SSF52768">
    <property type="entry name" value="Arginase/deacetylase"/>
    <property type="match status" value="1"/>
</dbReference>
<name>A0A4U1BIH6_9GAMM</name>
<evidence type="ECO:0000313" key="6">
    <source>
        <dbReference type="EMBL" id="TKB51149.1"/>
    </source>
</evidence>
<dbReference type="RefSeq" id="WP_136850430.1">
    <property type="nucleotide sequence ID" value="NZ_SWCI01000001.1"/>
</dbReference>
<dbReference type="InterPro" id="IPR023696">
    <property type="entry name" value="Ureohydrolase_dom_sf"/>
</dbReference>
<dbReference type="CDD" id="cd09988">
    <property type="entry name" value="Formimidoylglutamase"/>
    <property type="match status" value="1"/>
</dbReference>
<comment type="similarity">
    <text evidence="5">Belongs to the arginase family.</text>
</comment>
<dbReference type="Gene3D" id="3.40.800.10">
    <property type="entry name" value="Ureohydrolase domain"/>
    <property type="match status" value="1"/>
</dbReference>
<dbReference type="GO" id="GO:0006547">
    <property type="term" value="P:L-histidine metabolic process"/>
    <property type="evidence" value="ECO:0007669"/>
    <property type="project" value="UniProtKB-KW"/>
</dbReference>
<evidence type="ECO:0000256" key="5">
    <source>
        <dbReference type="PROSITE-ProRule" id="PRU00742"/>
    </source>
</evidence>
<evidence type="ECO:0000256" key="3">
    <source>
        <dbReference type="ARBA" id="ARBA00022808"/>
    </source>
</evidence>
<dbReference type="PANTHER" id="PTHR11358:SF35">
    <property type="entry name" value="FORMIMIDOYLGLUTAMASE"/>
    <property type="match status" value="1"/>
</dbReference>
<reference evidence="6 7" key="1">
    <citation type="submission" date="2019-04" db="EMBL/GenBank/DDBJ databases">
        <authorList>
            <person name="Hwang J.C."/>
        </authorList>
    </citation>
    <scope>NUCLEOTIDE SEQUENCE [LARGE SCALE GENOMIC DNA]</scope>
    <source>
        <strain evidence="6 7">IMCC35001</strain>
    </source>
</reference>
<evidence type="ECO:0000256" key="1">
    <source>
        <dbReference type="ARBA" id="ARBA00022723"/>
    </source>
</evidence>
<keyword evidence="2" id="KW-0378">Hydrolase</keyword>
<keyword evidence="1" id="KW-0479">Metal-binding</keyword>
<proteinExistence type="inferred from homology"/>
<evidence type="ECO:0000256" key="2">
    <source>
        <dbReference type="ARBA" id="ARBA00022801"/>
    </source>
</evidence>
<comment type="caution">
    <text evidence="6">The sequence shown here is derived from an EMBL/GenBank/DDBJ whole genome shotgun (WGS) entry which is preliminary data.</text>
</comment>
<keyword evidence="4" id="KW-0464">Manganese</keyword>
<dbReference type="GO" id="GO:0033389">
    <property type="term" value="P:putrescine biosynthetic process from arginine, via agmatine"/>
    <property type="evidence" value="ECO:0007669"/>
    <property type="project" value="TreeGrafter"/>
</dbReference>
<keyword evidence="7" id="KW-1185">Reference proteome</keyword>
<evidence type="ECO:0000256" key="4">
    <source>
        <dbReference type="ARBA" id="ARBA00023211"/>
    </source>
</evidence>
<dbReference type="InterPro" id="IPR006035">
    <property type="entry name" value="Ureohydrolase"/>
</dbReference>
<dbReference type="AlphaFoldDB" id="A0A4U1BIH6"/>
<evidence type="ECO:0000313" key="7">
    <source>
        <dbReference type="Proteomes" id="UP000305674"/>
    </source>
</evidence>
<accession>A0A4U1BIH6</accession>